<dbReference type="Proteomes" id="UP000703674">
    <property type="component" value="Unassembled WGS sequence"/>
</dbReference>
<keyword evidence="1" id="KW-0812">Transmembrane</keyword>
<feature type="transmembrane region" description="Helical" evidence="1">
    <location>
        <begin position="63"/>
        <end position="86"/>
    </location>
</feature>
<gene>
    <name evidence="2" type="ORF">HC175_12930</name>
</gene>
<feature type="transmembrane region" description="Helical" evidence="1">
    <location>
        <begin position="166"/>
        <end position="190"/>
    </location>
</feature>
<evidence type="ECO:0000313" key="3">
    <source>
        <dbReference type="Proteomes" id="UP000703674"/>
    </source>
</evidence>
<protein>
    <submittedName>
        <fullName evidence="2">DoxX family protein</fullName>
    </submittedName>
</protein>
<reference evidence="2 3" key="1">
    <citation type="submission" date="2020-03" db="EMBL/GenBank/DDBJ databases">
        <title>Salinimicrobium sp. nov, isolated from SCS.</title>
        <authorList>
            <person name="Cao W.R."/>
        </authorList>
    </citation>
    <scope>NUCLEOTIDE SEQUENCE [LARGE SCALE GENOMIC DNA]</scope>
    <source>
        <strain evidence="3">J15B91</strain>
    </source>
</reference>
<comment type="caution">
    <text evidence="2">The sequence shown here is derived from an EMBL/GenBank/DDBJ whole genome shotgun (WGS) entry which is preliminary data.</text>
</comment>
<dbReference type="EMBL" id="JAAVJR010000008">
    <property type="protein sequence ID" value="NJW53822.1"/>
    <property type="molecule type" value="Genomic_DNA"/>
</dbReference>
<sequence length="243" mass="27728">MTLSEKLDKIHLEARKNRWLRVFSIFNRCVLALGFFPSGFVKVSGERFTALATTHPMGSYLEAFFHTGFYYPFVGVMQILAAFLLLIPRTTTLGALIYFPIILNICLLSIAVRFEGSLLTSPLMLLACLYLLCWDWHKLKFIFFPSAPKTLLPSRQDMSSRFPVKFFFGSAITVIAVVAMVVLMNIHLFMPQLEISECKQQCSDEEDPQACLNLCDCIHTTRTYNFCMEEYDNSSAKNIHSQS</sequence>
<keyword evidence="1" id="KW-0472">Membrane</keyword>
<evidence type="ECO:0000256" key="1">
    <source>
        <dbReference type="SAM" id="Phobius"/>
    </source>
</evidence>
<keyword evidence="1" id="KW-1133">Transmembrane helix</keyword>
<dbReference type="RefSeq" id="WP_168138929.1">
    <property type="nucleotide sequence ID" value="NZ_JAAVJR010000008.1"/>
</dbReference>
<feature type="transmembrane region" description="Helical" evidence="1">
    <location>
        <begin position="118"/>
        <end position="136"/>
    </location>
</feature>
<feature type="transmembrane region" description="Helical" evidence="1">
    <location>
        <begin position="93"/>
        <end position="112"/>
    </location>
</feature>
<organism evidence="2 3">
    <name type="scientific">Salinimicrobium oceani</name>
    <dbReference type="NCBI Taxonomy" id="2722702"/>
    <lineage>
        <taxon>Bacteria</taxon>
        <taxon>Pseudomonadati</taxon>
        <taxon>Bacteroidota</taxon>
        <taxon>Flavobacteriia</taxon>
        <taxon>Flavobacteriales</taxon>
        <taxon>Flavobacteriaceae</taxon>
        <taxon>Salinimicrobium</taxon>
    </lineage>
</organism>
<proteinExistence type="predicted"/>
<evidence type="ECO:0000313" key="2">
    <source>
        <dbReference type="EMBL" id="NJW53822.1"/>
    </source>
</evidence>
<name>A0ABX1D3A5_9FLAO</name>
<accession>A0ABX1D3A5</accession>
<feature type="transmembrane region" description="Helical" evidence="1">
    <location>
        <begin position="20"/>
        <end position="43"/>
    </location>
</feature>
<keyword evidence="3" id="KW-1185">Reference proteome</keyword>